<feature type="domain" description="RNA polymerase sigma-70 region 2" evidence="6">
    <location>
        <begin position="28"/>
        <end position="94"/>
    </location>
</feature>
<name>A0A4R3JL61_9RHOB</name>
<dbReference type="AlphaFoldDB" id="A0A4R3JL61"/>
<dbReference type="InterPro" id="IPR036388">
    <property type="entry name" value="WH-like_DNA-bd_sf"/>
</dbReference>
<comment type="similarity">
    <text evidence="1">Belongs to the sigma-70 factor family. ECF subfamily.</text>
</comment>
<feature type="region of interest" description="Disordered" evidence="5">
    <location>
        <begin position="100"/>
        <end position="122"/>
    </location>
</feature>
<dbReference type="InterPro" id="IPR039425">
    <property type="entry name" value="RNA_pol_sigma-70-like"/>
</dbReference>
<dbReference type="NCBIfam" id="TIGR02937">
    <property type="entry name" value="sigma70-ECF"/>
    <property type="match status" value="1"/>
</dbReference>
<reference evidence="7 8" key="1">
    <citation type="submission" date="2019-03" db="EMBL/GenBank/DDBJ databases">
        <title>Genomic Encyclopedia of Type Strains, Phase IV (KMG-IV): sequencing the most valuable type-strain genomes for metagenomic binning, comparative biology and taxonomic classification.</title>
        <authorList>
            <person name="Goeker M."/>
        </authorList>
    </citation>
    <scope>NUCLEOTIDE SEQUENCE [LARGE SCALE GENOMIC DNA]</scope>
    <source>
        <strain evidence="7 8">DSM 104836</strain>
    </source>
</reference>
<dbReference type="SUPFAM" id="SSF88946">
    <property type="entry name" value="Sigma2 domain of RNA polymerase sigma factors"/>
    <property type="match status" value="1"/>
</dbReference>
<keyword evidence="3" id="KW-0731">Sigma factor</keyword>
<evidence type="ECO:0000256" key="4">
    <source>
        <dbReference type="ARBA" id="ARBA00023163"/>
    </source>
</evidence>
<proteinExistence type="inferred from homology"/>
<sequence>MRRMTEHDDIDALLVRIAKGDRAAFAALYHRTSARLFGIVLRVLQDRDEAELVLQEVYTRIWHKAGSYHVNGLAPMTWLTTLSRNLALDHRRRHLHRLNVSTHDNGPAGDTNTASPAPPRRPQFHECVEQLPEEGVELLRSVYLDGKNYHDLVAELGVDISTLRSWMRGSLLKLRECLCR</sequence>
<evidence type="ECO:0000256" key="2">
    <source>
        <dbReference type="ARBA" id="ARBA00023015"/>
    </source>
</evidence>
<evidence type="ECO:0000259" key="6">
    <source>
        <dbReference type="Pfam" id="PF04542"/>
    </source>
</evidence>
<dbReference type="Gene3D" id="1.10.10.10">
    <property type="entry name" value="Winged helix-like DNA-binding domain superfamily/Winged helix DNA-binding domain"/>
    <property type="match status" value="1"/>
</dbReference>
<evidence type="ECO:0000256" key="5">
    <source>
        <dbReference type="SAM" id="MobiDB-lite"/>
    </source>
</evidence>
<evidence type="ECO:0000313" key="8">
    <source>
        <dbReference type="Proteomes" id="UP000295696"/>
    </source>
</evidence>
<feature type="compositionally biased region" description="Polar residues" evidence="5">
    <location>
        <begin position="100"/>
        <end position="115"/>
    </location>
</feature>
<dbReference type="EMBL" id="SLZU01000001">
    <property type="protein sequence ID" value="TCS67023.1"/>
    <property type="molecule type" value="Genomic_DNA"/>
</dbReference>
<keyword evidence="8" id="KW-1185">Reference proteome</keyword>
<evidence type="ECO:0000256" key="3">
    <source>
        <dbReference type="ARBA" id="ARBA00023082"/>
    </source>
</evidence>
<dbReference type="PANTHER" id="PTHR43133:SF62">
    <property type="entry name" value="RNA POLYMERASE SIGMA FACTOR SIGZ"/>
    <property type="match status" value="1"/>
</dbReference>
<evidence type="ECO:0000256" key="1">
    <source>
        <dbReference type="ARBA" id="ARBA00010641"/>
    </source>
</evidence>
<dbReference type="InterPro" id="IPR007627">
    <property type="entry name" value="RNA_pol_sigma70_r2"/>
</dbReference>
<dbReference type="SUPFAM" id="SSF88659">
    <property type="entry name" value="Sigma3 and sigma4 domains of RNA polymerase sigma factors"/>
    <property type="match status" value="1"/>
</dbReference>
<comment type="caution">
    <text evidence="7">The sequence shown here is derived from an EMBL/GenBank/DDBJ whole genome shotgun (WGS) entry which is preliminary data.</text>
</comment>
<gene>
    <name evidence="7" type="ORF">EDD52_101112</name>
</gene>
<dbReference type="PANTHER" id="PTHR43133">
    <property type="entry name" value="RNA POLYMERASE ECF-TYPE SIGMA FACTO"/>
    <property type="match status" value="1"/>
</dbReference>
<dbReference type="GO" id="GO:0016987">
    <property type="term" value="F:sigma factor activity"/>
    <property type="evidence" value="ECO:0007669"/>
    <property type="project" value="UniProtKB-KW"/>
</dbReference>
<dbReference type="Pfam" id="PF04542">
    <property type="entry name" value="Sigma70_r2"/>
    <property type="match status" value="1"/>
</dbReference>
<keyword evidence="2" id="KW-0805">Transcription regulation</keyword>
<keyword evidence="4" id="KW-0804">Transcription</keyword>
<dbReference type="InterPro" id="IPR013324">
    <property type="entry name" value="RNA_pol_sigma_r3/r4-like"/>
</dbReference>
<dbReference type="Gene3D" id="1.10.1740.10">
    <property type="match status" value="1"/>
</dbReference>
<protein>
    <submittedName>
        <fullName evidence="7">RNA polymerase sigma-70 factor (ECF subfamily)</fullName>
    </submittedName>
</protein>
<dbReference type="Proteomes" id="UP000295696">
    <property type="component" value="Unassembled WGS sequence"/>
</dbReference>
<evidence type="ECO:0000313" key="7">
    <source>
        <dbReference type="EMBL" id="TCS67023.1"/>
    </source>
</evidence>
<accession>A0A4R3JL61</accession>
<dbReference type="InterPro" id="IPR013325">
    <property type="entry name" value="RNA_pol_sigma_r2"/>
</dbReference>
<dbReference type="GO" id="GO:0006352">
    <property type="term" value="P:DNA-templated transcription initiation"/>
    <property type="evidence" value="ECO:0007669"/>
    <property type="project" value="InterPro"/>
</dbReference>
<organism evidence="7 8">
    <name type="scientific">Primorskyibacter sedentarius</name>
    <dbReference type="NCBI Taxonomy" id="745311"/>
    <lineage>
        <taxon>Bacteria</taxon>
        <taxon>Pseudomonadati</taxon>
        <taxon>Pseudomonadota</taxon>
        <taxon>Alphaproteobacteria</taxon>
        <taxon>Rhodobacterales</taxon>
        <taxon>Roseobacteraceae</taxon>
        <taxon>Primorskyibacter</taxon>
    </lineage>
</organism>
<dbReference type="InterPro" id="IPR014284">
    <property type="entry name" value="RNA_pol_sigma-70_dom"/>
</dbReference>